<evidence type="ECO:0000256" key="2">
    <source>
        <dbReference type="ARBA" id="ARBA00023008"/>
    </source>
</evidence>
<dbReference type="PANTHER" id="PTHR12151:SF25">
    <property type="entry name" value="LINALOOL DEHYDRATASE_ISOMERASE DOMAIN-CONTAINING PROTEIN"/>
    <property type="match status" value="1"/>
</dbReference>
<evidence type="ECO:0000256" key="4">
    <source>
        <dbReference type="PIRSR" id="PIRSR603782-2"/>
    </source>
</evidence>
<evidence type="ECO:0000256" key="5">
    <source>
        <dbReference type="SAM" id="SignalP"/>
    </source>
</evidence>
<feature type="signal peptide" evidence="5">
    <location>
        <begin position="1"/>
        <end position="24"/>
    </location>
</feature>
<feature type="binding site" evidence="3">
    <location>
        <position position="75"/>
    </location>
    <ligand>
        <name>Cu cation</name>
        <dbReference type="ChEBI" id="CHEBI:23378"/>
    </ligand>
</feature>
<keyword evidence="2 3" id="KW-0186">Copper</keyword>
<dbReference type="GO" id="GO:0046872">
    <property type="term" value="F:metal ion binding"/>
    <property type="evidence" value="ECO:0007669"/>
    <property type="project" value="UniProtKB-KW"/>
</dbReference>
<dbReference type="Gene3D" id="3.40.30.10">
    <property type="entry name" value="Glutaredoxin"/>
    <property type="match status" value="1"/>
</dbReference>
<feature type="binding site" evidence="3">
    <location>
        <position position="79"/>
    </location>
    <ligand>
        <name>Cu cation</name>
        <dbReference type="ChEBI" id="CHEBI:23378"/>
    </ligand>
</feature>
<dbReference type="EMBL" id="CP053015">
    <property type="protein sequence ID" value="QJQ31876.1"/>
    <property type="molecule type" value="Genomic_DNA"/>
</dbReference>
<feature type="chain" id="PRO_5027074199" evidence="5">
    <location>
        <begin position="25"/>
        <end position="212"/>
    </location>
</feature>
<evidence type="ECO:0000313" key="6">
    <source>
        <dbReference type="EMBL" id="QJQ31876.1"/>
    </source>
</evidence>
<gene>
    <name evidence="6" type="ORF">GV829_04940</name>
</gene>
<dbReference type="Proteomes" id="UP000503018">
    <property type="component" value="Chromosome"/>
</dbReference>
<comment type="similarity">
    <text evidence="1">Belongs to the SCO1/2 family.</text>
</comment>
<proteinExistence type="inferred from homology"/>
<dbReference type="CDD" id="cd02968">
    <property type="entry name" value="SCO"/>
    <property type="match status" value="1"/>
</dbReference>
<dbReference type="PANTHER" id="PTHR12151">
    <property type="entry name" value="ELECTRON TRANSPORT PROTIN SCO1/SENC FAMILY MEMBER"/>
    <property type="match status" value="1"/>
</dbReference>
<keyword evidence="7" id="KW-1185">Reference proteome</keyword>
<keyword evidence="5" id="KW-0732">Signal</keyword>
<dbReference type="RefSeq" id="WP_169944430.1">
    <property type="nucleotide sequence ID" value="NZ_CP053015.1"/>
</dbReference>
<reference evidence="6 7" key="1">
    <citation type="submission" date="2020-01" db="EMBL/GenBank/DDBJ databases">
        <title>Sphingomonas sp. strain CSW-10.</title>
        <authorList>
            <person name="Chen W.-M."/>
        </authorList>
    </citation>
    <scope>NUCLEOTIDE SEQUENCE [LARGE SCALE GENOMIC DNA]</scope>
    <source>
        <strain evidence="6 7">CSW-10</strain>
    </source>
</reference>
<dbReference type="KEGG" id="slan:GV829_04940"/>
<feature type="disulfide bond" description="Redox-active" evidence="4">
    <location>
        <begin position="75"/>
        <end position="79"/>
    </location>
</feature>
<keyword evidence="4" id="KW-1015">Disulfide bond</keyword>
<dbReference type="Pfam" id="PF02630">
    <property type="entry name" value="SCO1-SenC"/>
    <property type="match status" value="1"/>
</dbReference>
<protein>
    <submittedName>
        <fullName evidence="6">Redoxin domain-containing protein</fullName>
    </submittedName>
</protein>
<name>A0A6M4AT42_9SPHN</name>
<dbReference type="SUPFAM" id="SSF52833">
    <property type="entry name" value="Thioredoxin-like"/>
    <property type="match status" value="1"/>
</dbReference>
<sequence>MNSTPHIARSLALASLMLTGTMLTGCSGQPPVEPAPLEGAAIGGSFSLTDQTGRTVTDADFNGRYRLIYFGYSFCPDVCPVDLNWLMLGLKQFERSEPARAAKIAPIMITVDPERDTPEVMAAYVRQFHPRLTGLTGSLDQIQQVARKYAVSFQKQPGVTPGAYLVAHVQIAYLMGPDGKPVALIPVDQIGTTEVNEGSPDKVAAELARWVR</sequence>
<dbReference type="InterPro" id="IPR036249">
    <property type="entry name" value="Thioredoxin-like_sf"/>
</dbReference>
<organism evidence="6 7">
    <name type="scientific">Sphingomonas lacunae</name>
    <dbReference type="NCBI Taxonomy" id="2698828"/>
    <lineage>
        <taxon>Bacteria</taxon>
        <taxon>Pseudomonadati</taxon>
        <taxon>Pseudomonadota</taxon>
        <taxon>Alphaproteobacteria</taxon>
        <taxon>Sphingomonadales</taxon>
        <taxon>Sphingomonadaceae</taxon>
        <taxon>Sphingomonas</taxon>
    </lineage>
</organism>
<dbReference type="InterPro" id="IPR003782">
    <property type="entry name" value="SCO1/SenC"/>
</dbReference>
<evidence type="ECO:0000256" key="1">
    <source>
        <dbReference type="ARBA" id="ARBA00010996"/>
    </source>
</evidence>
<evidence type="ECO:0000256" key="3">
    <source>
        <dbReference type="PIRSR" id="PIRSR603782-1"/>
    </source>
</evidence>
<evidence type="ECO:0000313" key="7">
    <source>
        <dbReference type="Proteomes" id="UP000503018"/>
    </source>
</evidence>
<dbReference type="AlphaFoldDB" id="A0A6M4AT42"/>
<feature type="binding site" evidence="3">
    <location>
        <position position="168"/>
    </location>
    <ligand>
        <name>Cu cation</name>
        <dbReference type="ChEBI" id="CHEBI:23378"/>
    </ligand>
</feature>
<dbReference type="FunFam" id="3.40.30.10:FF:000013">
    <property type="entry name" value="Blast:Protein SCO1 homolog, mitochondrial"/>
    <property type="match status" value="1"/>
</dbReference>
<accession>A0A6M4AT42</accession>
<keyword evidence="3" id="KW-0479">Metal-binding</keyword>